<evidence type="ECO:0000313" key="2">
    <source>
        <dbReference type="Proteomes" id="UP001151079"/>
    </source>
</evidence>
<dbReference type="AlphaFoldDB" id="A0A9X3C5Z7"/>
<comment type="caution">
    <text evidence="1">The sequence shown here is derived from an EMBL/GenBank/DDBJ whole genome shotgun (WGS) entry which is preliminary data.</text>
</comment>
<organism evidence="1 2">
    <name type="scientific">Flavobacterium shii</name>
    <dbReference type="NCBI Taxonomy" id="2987687"/>
    <lineage>
        <taxon>Bacteria</taxon>
        <taxon>Pseudomonadati</taxon>
        <taxon>Bacteroidota</taxon>
        <taxon>Flavobacteriia</taxon>
        <taxon>Flavobacteriales</taxon>
        <taxon>Flavobacteriaceae</taxon>
        <taxon>Flavobacterium</taxon>
    </lineage>
</organism>
<dbReference type="SUPFAM" id="SSF56601">
    <property type="entry name" value="beta-lactamase/transpeptidase-like"/>
    <property type="match status" value="1"/>
</dbReference>
<protein>
    <submittedName>
        <fullName evidence="1">Serine hydrolase</fullName>
    </submittedName>
</protein>
<keyword evidence="1" id="KW-0378">Hydrolase</keyword>
<reference evidence="1" key="1">
    <citation type="submission" date="2022-10" db="EMBL/GenBank/DDBJ databases">
        <title>Two novel species of Flavobacterium.</title>
        <authorList>
            <person name="Liu Q."/>
            <person name="Xin Y.-H."/>
        </authorList>
    </citation>
    <scope>NUCLEOTIDE SEQUENCE</scope>
    <source>
        <strain evidence="1">LS1R49</strain>
    </source>
</reference>
<dbReference type="InterPro" id="IPR012338">
    <property type="entry name" value="Beta-lactam/transpept-like"/>
</dbReference>
<keyword evidence="2" id="KW-1185">Reference proteome</keyword>
<proteinExistence type="predicted"/>
<dbReference type="GO" id="GO:0016787">
    <property type="term" value="F:hydrolase activity"/>
    <property type="evidence" value="ECO:0007669"/>
    <property type="project" value="UniProtKB-KW"/>
</dbReference>
<sequence length="73" mass="8203">MFDDTMNIFMGFNWFIHETKKGTLLLEHSGGSGGSRSSLQFLPELNSGFVILTNSLANRNILEKEIAELLDKK</sequence>
<dbReference type="Proteomes" id="UP001151079">
    <property type="component" value="Unassembled WGS sequence"/>
</dbReference>
<dbReference type="EMBL" id="JAOZEW010000013">
    <property type="protein sequence ID" value="MCV9928662.1"/>
    <property type="molecule type" value="Genomic_DNA"/>
</dbReference>
<accession>A0A9X3C5Z7</accession>
<gene>
    <name evidence="1" type="ORF">OIU83_13415</name>
</gene>
<name>A0A9X3C5Z7_9FLAO</name>
<evidence type="ECO:0000313" key="1">
    <source>
        <dbReference type="EMBL" id="MCV9928662.1"/>
    </source>
</evidence>
<dbReference type="Gene3D" id="3.40.710.10">
    <property type="entry name" value="DD-peptidase/beta-lactamase superfamily"/>
    <property type="match status" value="1"/>
</dbReference>